<keyword evidence="3" id="KW-1185">Reference proteome</keyword>
<feature type="domain" description="Dienelactone hydrolase" evidence="1">
    <location>
        <begin position="28"/>
        <end position="223"/>
    </location>
</feature>
<reference evidence="2 3" key="1">
    <citation type="submission" date="2019-04" db="EMBL/GenBank/DDBJ databases">
        <title>Natronospirillum operosus gen. nov., sp. nov., a haloalkaliphilic satellite isolated from decaying biomass of laboratory culture of cyanobacterium Geitlerinema sp. and proposal of Natronospirillaceae fam. nov. and Saccharospirillaceae fam. nov.</title>
        <authorList>
            <person name="Kevbrin V."/>
            <person name="Boltyanskaya Y."/>
            <person name="Koziaeva V."/>
            <person name="Grouzdev D.S."/>
            <person name="Park M."/>
            <person name="Cho J."/>
        </authorList>
    </citation>
    <scope>NUCLEOTIDE SEQUENCE [LARGE SCALE GENOMIC DNA]</scope>
    <source>
        <strain evidence="2 3">G-116</strain>
    </source>
</reference>
<organism evidence="2 3">
    <name type="scientific">Natronospirillum operosum</name>
    <dbReference type="NCBI Taxonomy" id="2759953"/>
    <lineage>
        <taxon>Bacteria</taxon>
        <taxon>Pseudomonadati</taxon>
        <taxon>Pseudomonadota</taxon>
        <taxon>Gammaproteobacteria</taxon>
        <taxon>Oceanospirillales</taxon>
        <taxon>Natronospirillaceae</taxon>
        <taxon>Natronospirillum</taxon>
    </lineage>
</organism>
<protein>
    <submittedName>
        <fullName evidence="2">Dienelactone hydrolase family protein</fullName>
    </submittedName>
</protein>
<dbReference type="Pfam" id="PF01738">
    <property type="entry name" value="DLH"/>
    <property type="match status" value="1"/>
</dbReference>
<name>A0A4Z0WC14_9GAMM</name>
<proteinExistence type="predicted"/>
<dbReference type="OrthoDB" id="9787933at2"/>
<dbReference type="SUPFAM" id="SSF53474">
    <property type="entry name" value="alpha/beta-Hydrolases"/>
    <property type="match status" value="1"/>
</dbReference>
<dbReference type="EMBL" id="SRMF01000005">
    <property type="protein sequence ID" value="TGG92415.1"/>
    <property type="molecule type" value="Genomic_DNA"/>
</dbReference>
<dbReference type="PANTHER" id="PTHR46623">
    <property type="entry name" value="CARBOXYMETHYLENEBUTENOLIDASE-RELATED"/>
    <property type="match status" value="1"/>
</dbReference>
<dbReference type="InterPro" id="IPR051049">
    <property type="entry name" value="Dienelactone_hydrolase-like"/>
</dbReference>
<dbReference type="RefSeq" id="WP_135483749.1">
    <property type="nucleotide sequence ID" value="NZ_SRMF01000005.1"/>
</dbReference>
<dbReference type="InterPro" id="IPR002925">
    <property type="entry name" value="Dienelactn_hydro"/>
</dbReference>
<sequence length="225" mass="24312">MKQWQQLQAEDGHEFDLYVSTPAGGADAAGKGVIVVVQEIFGVNSHIRSVCDRLAEAGYLAVAPALFDRYGKGYEAGYSPTEVEQSRAFLQDFDFDAACRDIGAAVGAFAERGPVSVVGFCLGGSLAWLMAARDDRLAASVGYYGGRIPDFVAETPQCPTLLHFGEQDQGIPLAGVESVRRRHPEVPVHLYQAGHGFNCDQRGSYHAQSAQLAWQRTLDFIAAQS</sequence>
<keyword evidence="2" id="KW-0378">Hydrolase</keyword>
<comment type="caution">
    <text evidence="2">The sequence shown here is derived from an EMBL/GenBank/DDBJ whole genome shotgun (WGS) entry which is preliminary data.</text>
</comment>
<dbReference type="PANTHER" id="PTHR46623:SF6">
    <property type="entry name" value="ALPHA_BETA-HYDROLASES SUPERFAMILY PROTEIN"/>
    <property type="match status" value="1"/>
</dbReference>
<dbReference type="Proteomes" id="UP000297475">
    <property type="component" value="Unassembled WGS sequence"/>
</dbReference>
<dbReference type="GO" id="GO:0016787">
    <property type="term" value="F:hydrolase activity"/>
    <property type="evidence" value="ECO:0007669"/>
    <property type="project" value="UniProtKB-KW"/>
</dbReference>
<dbReference type="AlphaFoldDB" id="A0A4Z0WC14"/>
<dbReference type="InterPro" id="IPR029058">
    <property type="entry name" value="AB_hydrolase_fold"/>
</dbReference>
<evidence type="ECO:0000313" key="2">
    <source>
        <dbReference type="EMBL" id="TGG92415.1"/>
    </source>
</evidence>
<evidence type="ECO:0000313" key="3">
    <source>
        <dbReference type="Proteomes" id="UP000297475"/>
    </source>
</evidence>
<gene>
    <name evidence="2" type="ORF">E4656_13135</name>
</gene>
<dbReference type="Gene3D" id="3.40.50.1820">
    <property type="entry name" value="alpha/beta hydrolase"/>
    <property type="match status" value="1"/>
</dbReference>
<evidence type="ECO:0000259" key="1">
    <source>
        <dbReference type="Pfam" id="PF01738"/>
    </source>
</evidence>
<accession>A0A4Z0WC14</accession>